<reference evidence="2 3" key="1">
    <citation type="submission" date="2020-10" db="EMBL/GenBank/DDBJ databases">
        <title>Eggerthella sp. nov., isolated from human feces.</title>
        <authorList>
            <person name="Yajun G."/>
        </authorList>
    </citation>
    <scope>NUCLEOTIDE SEQUENCE [LARGE SCALE GENOMIC DNA]</scope>
    <source>
        <strain evidence="2 3">HF-1101</strain>
    </source>
</reference>
<dbReference type="AlphaFoldDB" id="A0A6L7IT76"/>
<dbReference type="Pfam" id="PF25309">
    <property type="entry name" value="ELLD"/>
    <property type="match status" value="2"/>
</dbReference>
<feature type="domain" description="Endolysin-like" evidence="1">
    <location>
        <begin position="22"/>
        <end position="116"/>
    </location>
</feature>
<dbReference type="KEGG" id="egd:GS424_016160"/>
<name>A0A6L7IT76_9ACTN</name>
<proteinExistence type="predicted"/>
<feature type="domain" description="Endolysin-like" evidence="1">
    <location>
        <begin position="127"/>
        <end position="164"/>
    </location>
</feature>
<accession>A0A6L7IT76</accession>
<dbReference type="InterPro" id="IPR057370">
    <property type="entry name" value="ELLD"/>
</dbReference>
<organism evidence="2 3">
    <name type="scientific">Eggerthella guodeyinii</name>
    <dbReference type="NCBI Taxonomy" id="2690837"/>
    <lineage>
        <taxon>Bacteria</taxon>
        <taxon>Bacillati</taxon>
        <taxon>Actinomycetota</taxon>
        <taxon>Coriobacteriia</taxon>
        <taxon>Eggerthellales</taxon>
        <taxon>Eggerthellaceae</taxon>
        <taxon>Eggerthella</taxon>
    </lineage>
</organism>
<evidence type="ECO:0000313" key="3">
    <source>
        <dbReference type="Proteomes" id="UP000478463"/>
    </source>
</evidence>
<protein>
    <recommendedName>
        <fullName evidence="1">Endolysin-like domain-containing protein</fullName>
    </recommendedName>
</protein>
<dbReference type="EMBL" id="CP063310">
    <property type="protein sequence ID" value="QOS68011.1"/>
    <property type="molecule type" value="Genomic_DNA"/>
</dbReference>
<evidence type="ECO:0000313" key="2">
    <source>
        <dbReference type="EMBL" id="QOS68011.1"/>
    </source>
</evidence>
<sequence length="330" mass="35299">MAAPNEVAVRIMQHLVSHDGDNGHGYTQGSNRWGNGIRETLVVDGKAYSFAGGDRDCSSAVISAYEAAGVDCGGATYTGNMRRCMCSTGNFAWEPMSYVAQPGDVYLNERDHTAMCKTAVPDVLMQFSINENGGIVGGREGDQTGQESNTRPYYDYPWDGILRYAGNGSAPSWEAPDPGSSPTVPDLRYRVCSQAQGWLPEMVNHRDTSGSGDGYAGDGSPILYLAVDMPGWYQACTQHNGWLPAVRGYDANDLENGCAGDGSPVTGVRCYYETQHPDATGWLGIEYAVANVGCSFFANMVDTSDTSGYGDDYAGNGGVISAFRARLIVL</sequence>
<gene>
    <name evidence="2" type="ORF">GS424_016160</name>
</gene>
<dbReference type="RefSeq" id="WP_160941453.1">
    <property type="nucleotide sequence ID" value="NZ_CP063310.1"/>
</dbReference>
<dbReference type="Proteomes" id="UP000478463">
    <property type="component" value="Chromosome"/>
</dbReference>
<evidence type="ECO:0000259" key="1">
    <source>
        <dbReference type="Pfam" id="PF25309"/>
    </source>
</evidence>